<evidence type="ECO:0000256" key="2">
    <source>
        <dbReference type="SAM" id="MobiDB-lite"/>
    </source>
</evidence>
<feature type="region of interest" description="Disordered" evidence="2">
    <location>
        <begin position="96"/>
        <end position="252"/>
    </location>
</feature>
<feature type="region of interest" description="Disordered" evidence="2">
    <location>
        <begin position="954"/>
        <end position="991"/>
    </location>
</feature>
<dbReference type="InterPro" id="IPR004088">
    <property type="entry name" value="KH_dom_type_1"/>
</dbReference>
<dbReference type="InterPro" id="IPR036612">
    <property type="entry name" value="KH_dom_type_1_sf"/>
</dbReference>
<dbReference type="Proteomes" id="UP001375240">
    <property type="component" value="Unassembled WGS sequence"/>
</dbReference>
<gene>
    <name evidence="5" type="ORF">TWF696_008137</name>
</gene>
<dbReference type="SUPFAM" id="SSF54791">
    <property type="entry name" value="Eukaryotic type KH-domain (KH-domain type I)"/>
    <property type="match status" value="1"/>
</dbReference>
<keyword evidence="1" id="KW-0694">RNA-binding</keyword>
<accession>A0AAV9UNP8</accession>
<keyword evidence="6" id="KW-1185">Reference proteome</keyword>
<feature type="compositionally biased region" description="Basic and acidic residues" evidence="2">
    <location>
        <begin position="208"/>
        <end position="226"/>
    </location>
</feature>
<evidence type="ECO:0000259" key="3">
    <source>
        <dbReference type="Pfam" id="PF00013"/>
    </source>
</evidence>
<dbReference type="InterPro" id="IPR057227">
    <property type="entry name" value="DUF7905"/>
</dbReference>
<proteinExistence type="predicted"/>
<evidence type="ECO:0000313" key="6">
    <source>
        <dbReference type="Proteomes" id="UP001375240"/>
    </source>
</evidence>
<feature type="compositionally biased region" description="Low complexity" evidence="2">
    <location>
        <begin position="106"/>
        <end position="120"/>
    </location>
</feature>
<feature type="compositionally biased region" description="Basic and acidic residues" evidence="2">
    <location>
        <begin position="237"/>
        <end position="252"/>
    </location>
</feature>
<feature type="compositionally biased region" description="Polar residues" evidence="2">
    <location>
        <begin position="14"/>
        <end position="23"/>
    </location>
</feature>
<reference evidence="5 6" key="1">
    <citation type="submission" date="2019-10" db="EMBL/GenBank/DDBJ databases">
        <authorList>
            <person name="Palmer J.M."/>
        </authorList>
    </citation>
    <scope>NUCLEOTIDE SEQUENCE [LARGE SCALE GENOMIC DNA]</scope>
    <source>
        <strain evidence="5 6">TWF696</strain>
    </source>
</reference>
<feature type="compositionally biased region" description="Acidic residues" evidence="2">
    <location>
        <begin position="961"/>
        <end position="987"/>
    </location>
</feature>
<feature type="compositionally biased region" description="Basic and acidic residues" evidence="2">
    <location>
        <begin position="1042"/>
        <end position="1064"/>
    </location>
</feature>
<dbReference type="PROSITE" id="PS50084">
    <property type="entry name" value="KH_TYPE_1"/>
    <property type="match status" value="1"/>
</dbReference>
<comment type="caution">
    <text evidence="5">The sequence shown here is derived from an EMBL/GenBank/DDBJ whole genome shotgun (WGS) entry which is preliminary data.</text>
</comment>
<dbReference type="GO" id="GO:0003723">
    <property type="term" value="F:RNA binding"/>
    <property type="evidence" value="ECO:0007669"/>
    <property type="project" value="UniProtKB-UniRule"/>
</dbReference>
<dbReference type="CDD" id="cd00105">
    <property type="entry name" value="KH-I"/>
    <property type="match status" value="1"/>
</dbReference>
<feature type="region of interest" description="Disordered" evidence="2">
    <location>
        <begin position="1"/>
        <end position="62"/>
    </location>
</feature>
<feature type="compositionally biased region" description="Basic and acidic residues" evidence="2">
    <location>
        <begin position="24"/>
        <end position="36"/>
    </location>
</feature>
<protein>
    <submittedName>
        <fullName evidence="5">Uncharacterized protein</fullName>
    </submittedName>
</protein>
<evidence type="ECO:0000256" key="1">
    <source>
        <dbReference type="PROSITE-ProRule" id="PRU00117"/>
    </source>
</evidence>
<feature type="domain" description="K Homology" evidence="3">
    <location>
        <begin position="272"/>
        <end position="331"/>
    </location>
</feature>
<feature type="region of interest" description="Disordered" evidence="2">
    <location>
        <begin position="1025"/>
        <end position="1088"/>
    </location>
</feature>
<evidence type="ECO:0000259" key="4">
    <source>
        <dbReference type="Pfam" id="PF25482"/>
    </source>
</evidence>
<organism evidence="5 6">
    <name type="scientific">Orbilia brochopaga</name>
    <dbReference type="NCBI Taxonomy" id="3140254"/>
    <lineage>
        <taxon>Eukaryota</taxon>
        <taxon>Fungi</taxon>
        <taxon>Dikarya</taxon>
        <taxon>Ascomycota</taxon>
        <taxon>Pezizomycotina</taxon>
        <taxon>Orbiliomycetes</taxon>
        <taxon>Orbiliales</taxon>
        <taxon>Orbiliaceae</taxon>
        <taxon>Orbilia</taxon>
    </lineage>
</organism>
<evidence type="ECO:0000313" key="5">
    <source>
        <dbReference type="EMBL" id="KAK6344503.1"/>
    </source>
</evidence>
<name>A0AAV9UNP8_9PEZI</name>
<dbReference type="Pfam" id="PF25482">
    <property type="entry name" value="DUF7905"/>
    <property type="match status" value="1"/>
</dbReference>
<sequence>MDTSNRYEIPFDLISNTGTNRTGNNDHEIPHAREWHPPGTNPDGAAPQNKDTQDADAAPIPEERKLEVDTWIRNLYLQDQAVRQAVLTGVRTTGLTSDVNDEARGSVSPRSSQQASSSQRKSPEKQPYRTFGDVSRQTLRHKLAYKQQNGAQKPSAPAKLPRGPGKFPPGKVPAGQRKGPSGPGRSKGPRAAENRPPPRKPLEGPANDVRKLNEGDKLARQHDHDPTSYYLFPTTNKEAKKEEKQITRNDRYVANDKQKGKIEKIKEVDVESRIMGADRHHINAIADLTGTHMKFPQDEPQDWADDKRTIRYNRIRIWGTPEAVERAKEYLVYLNKHADKSAQSAAKKTLNWAKVKAIPDKRHREAATKEEKERELKGRFRSSPDPNEVFPYTGVFAWPHSEVSPSEVIGMNYESLDPIRLDVGVYIVYSSKRHCFRVLGYDQESIQKALDRIYVVFCEVAARNRAAIAITLAIPPKVFQPQVLFDKDHELSNLPVSFKPEKDSVGVQLYLGDDGSCQHHKNWASRRDILTLANESFIKSALDITLKDLFYLRMFAKLRIYFGTFILFGYRRPRFLRHGLEEFTEMLRVSMARGEIFRQIGSPAVGDRLLKFCEMRTDLFHPANPHEQKDAEGNMEPVYSSSMYLVVTRKPDPPMEIKLEVEFEKSPKTGEYRVSARRWLKLPRTTEETTRVMKKRTPLDLKLVDLEANVAYEIELTIGQAVPDIDKMPVLAEFVLHLNLVDSRGGNTKRVSYITLPGIKVVSIVTKKKYPYWFTGTPYIFEVTQYEHIRSIDDTITKKNTTGGGFPADFSDSTTDVRWGVSLYNSEWDAIFTKQSELPIGCTGDWIPNVDSFFATTEGKVDTHHNKKGKGKEEKEIDGFRGLMDKIETCVKIIAEIKSKTKAEKRAKEGLKPEITMQQLVAADDAARKELEKGTVLIETAVQDDRFFYASGELSTVGGDDYTDSEDDSTETPEEREEVPKEEEEDDLYSRPPIIRPLPVLARRVVRSTTARTVATQDFSTYGDTEYSRQAKAEMGLEDSDTDSRYGESEYSRYARPGKERYGLHSDTASGYGDSEYSRAEKERGGLM</sequence>
<dbReference type="EMBL" id="JAVHNQ010000006">
    <property type="protein sequence ID" value="KAK6344503.1"/>
    <property type="molecule type" value="Genomic_DNA"/>
</dbReference>
<feature type="compositionally biased region" description="Basic and acidic residues" evidence="2">
    <location>
        <begin position="1076"/>
        <end position="1088"/>
    </location>
</feature>
<dbReference type="AlphaFoldDB" id="A0AAV9UNP8"/>
<feature type="compositionally biased region" description="Low complexity" evidence="2">
    <location>
        <begin position="177"/>
        <end position="186"/>
    </location>
</feature>
<dbReference type="Pfam" id="PF00013">
    <property type="entry name" value="KH_1"/>
    <property type="match status" value="1"/>
</dbReference>
<dbReference type="Gene3D" id="3.30.1370.10">
    <property type="entry name" value="K Homology domain, type 1"/>
    <property type="match status" value="1"/>
</dbReference>
<feature type="domain" description="DUF7905" evidence="4">
    <location>
        <begin position="522"/>
        <end position="857"/>
    </location>
</feature>